<dbReference type="PATRIC" id="fig|1429043.3.peg.1385"/>
<proteinExistence type="predicted"/>
<dbReference type="Gene3D" id="1.20.1050.140">
    <property type="match status" value="1"/>
</dbReference>
<dbReference type="InParanoid" id="A0A0D2JZ10"/>
<dbReference type="Proteomes" id="UP000032233">
    <property type="component" value="Unassembled WGS sequence"/>
</dbReference>
<feature type="domain" description="Cysteine-rich" evidence="2">
    <location>
        <begin position="3"/>
        <end position="83"/>
    </location>
</feature>
<dbReference type="InterPro" id="IPR051278">
    <property type="entry name" value="HdrB/HdrD_reductase"/>
</dbReference>
<evidence type="ECO:0000313" key="4">
    <source>
        <dbReference type="Proteomes" id="UP000032233"/>
    </source>
</evidence>
<gene>
    <name evidence="3" type="ORF">X474_06530</name>
</gene>
<organism evidence="3 4">
    <name type="scientific">Dethiosulfatarculus sandiegensis</name>
    <dbReference type="NCBI Taxonomy" id="1429043"/>
    <lineage>
        <taxon>Bacteria</taxon>
        <taxon>Pseudomonadati</taxon>
        <taxon>Thermodesulfobacteriota</taxon>
        <taxon>Desulfarculia</taxon>
        <taxon>Desulfarculales</taxon>
        <taxon>Desulfarculaceae</taxon>
        <taxon>Dethiosulfatarculus</taxon>
    </lineage>
</organism>
<evidence type="ECO:0000313" key="3">
    <source>
        <dbReference type="EMBL" id="KIX14795.1"/>
    </source>
</evidence>
<reference evidence="3 4" key="1">
    <citation type="submission" date="2013-11" db="EMBL/GenBank/DDBJ databases">
        <title>Metagenomic analysis of a methanogenic consortium involved in long chain n-alkane degradation.</title>
        <authorList>
            <person name="Davidova I.A."/>
            <person name="Callaghan A.V."/>
            <person name="Wawrik B."/>
            <person name="Pruitt S."/>
            <person name="Marks C."/>
            <person name="Duncan K.E."/>
            <person name="Suflita J.M."/>
        </authorList>
    </citation>
    <scope>NUCLEOTIDE SEQUENCE [LARGE SCALE GENOMIC DNA]</scope>
    <source>
        <strain evidence="3 4">SPR</strain>
    </source>
</reference>
<evidence type="ECO:0000256" key="1">
    <source>
        <dbReference type="ARBA" id="ARBA00023002"/>
    </source>
</evidence>
<name>A0A0D2JZ10_9BACT</name>
<sequence length="288" mass="32025">MEYAFFKGCKIPYYQPHYGTATEAVFNRLDVKLVDLEFGCCGYPIRQQDQDAWLISAARNLAMSADKGLDILTPCKCCFGSLKKAAYTLAHDEETLERVNTALFSEELKYEPGKIKVRHLLQVLDIEVGVQTLKEKIQKPFTNLNVATHYGCHALRPSKVTEFDDPVNPTIFDRLVEVTGAKSLDWDQKTQCCGNPQKDKNNPLAKAMTAKKLNSGLAIGADFVCVACTYCQIQFDTVQKEMLDQGELPQALPSLLYPQLLGISMGIDPQKLGLEKNSINAEGIATFC</sequence>
<feature type="domain" description="Cysteine-rich" evidence="2">
    <location>
        <begin position="146"/>
        <end position="236"/>
    </location>
</feature>
<dbReference type="OrthoDB" id="9777685at2"/>
<dbReference type="RefSeq" id="WP_044347441.1">
    <property type="nucleotide sequence ID" value="NZ_AZAC01000008.1"/>
</dbReference>
<dbReference type="EMBL" id="AZAC01000008">
    <property type="protein sequence ID" value="KIX14795.1"/>
    <property type="molecule type" value="Genomic_DNA"/>
</dbReference>
<comment type="caution">
    <text evidence="3">The sequence shown here is derived from an EMBL/GenBank/DDBJ whole genome shotgun (WGS) entry which is preliminary data.</text>
</comment>
<keyword evidence="4" id="KW-1185">Reference proteome</keyword>
<evidence type="ECO:0000259" key="2">
    <source>
        <dbReference type="Pfam" id="PF02754"/>
    </source>
</evidence>
<protein>
    <submittedName>
        <fullName evidence="3">Disulfide reductase</fullName>
    </submittedName>
</protein>
<dbReference type="Pfam" id="PF02754">
    <property type="entry name" value="CCG"/>
    <property type="match status" value="2"/>
</dbReference>
<dbReference type="Gene3D" id="3.40.50.11810">
    <property type="match status" value="1"/>
</dbReference>
<dbReference type="AlphaFoldDB" id="A0A0D2JZ10"/>
<dbReference type="InterPro" id="IPR004017">
    <property type="entry name" value="Cys_rich_dom"/>
</dbReference>
<dbReference type="STRING" id="1429043.X474_06530"/>
<dbReference type="GO" id="GO:0016491">
    <property type="term" value="F:oxidoreductase activity"/>
    <property type="evidence" value="ECO:0007669"/>
    <property type="project" value="UniProtKB-KW"/>
</dbReference>
<dbReference type="PANTHER" id="PTHR42947">
    <property type="entry name" value="COB--COM HETERODISULFIDE REDUCTASE SUBUNIT B 1"/>
    <property type="match status" value="1"/>
</dbReference>
<accession>A0A0D2JZ10</accession>
<dbReference type="PANTHER" id="PTHR42947:SF1">
    <property type="entry name" value="COB--COM HETERODISULFIDE REDUCTASE SUBUNIT B 1"/>
    <property type="match status" value="1"/>
</dbReference>
<keyword evidence="1" id="KW-0560">Oxidoreductase</keyword>